<accession>A0A4R6ECD5</accession>
<dbReference type="RefSeq" id="WP_246034635.1">
    <property type="nucleotide sequence ID" value="NZ_SNVV01000003.1"/>
</dbReference>
<proteinExistence type="predicted"/>
<comment type="caution">
    <text evidence="1">The sequence shown here is derived from an EMBL/GenBank/DDBJ whole genome shotgun (WGS) entry which is preliminary data.</text>
</comment>
<dbReference type="AlphaFoldDB" id="A0A4R6ECD5"/>
<evidence type="ECO:0000313" key="2">
    <source>
        <dbReference type="Proteomes" id="UP000295129"/>
    </source>
</evidence>
<organism evidence="1 2">
    <name type="scientific">Azoarcus indigens</name>
    <dbReference type="NCBI Taxonomy" id="29545"/>
    <lineage>
        <taxon>Bacteria</taxon>
        <taxon>Pseudomonadati</taxon>
        <taxon>Pseudomonadota</taxon>
        <taxon>Betaproteobacteria</taxon>
        <taxon>Rhodocyclales</taxon>
        <taxon>Zoogloeaceae</taxon>
        <taxon>Azoarcus</taxon>
    </lineage>
</organism>
<reference evidence="1 2" key="1">
    <citation type="submission" date="2019-03" db="EMBL/GenBank/DDBJ databases">
        <title>Genomic Encyclopedia of Type Strains, Phase IV (KMG-IV): sequencing the most valuable type-strain genomes for metagenomic binning, comparative biology and taxonomic classification.</title>
        <authorList>
            <person name="Goeker M."/>
        </authorList>
    </citation>
    <scope>NUCLEOTIDE SEQUENCE [LARGE SCALE GENOMIC DNA]</scope>
    <source>
        <strain evidence="1 2">DSM 12121</strain>
    </source>
</reference>
<gene>
    <name evidence="1" type="ORF">C7389_103153</name>
</gene>
<sequence>MNLATTALLGVDFTSAPRKRKPITVAHGHVVGKTLLQLDGFEHFPDWTGFEALLARPGPWVGGFDFPFGLPREAVSDLGWPETWPALLGHCQALGRAAFRQALDRYRESRPAGRRYAHRATDMAAVSHSSLKLVNPPVGLMFLEGAPRLFAAGLSMPGLHAGDPRRIALEAYPGLLARSISRAPYKSDDPRKHSPAREATRHLIVEALAAGSHPLRLQLRGQDALLRQLVGNASGDLLDAVLALTEAAASMLAGPPSFGLPAEIDPLEGWIACAPLPPFSPLSAATAAACRQALP</sequence>
<dbReference type="Proteomes" id="UP000295129">
    <property type="component" value="Unassembled WGS sequence"/>
</dbReference>
<protein>
    <submittedName>
        <fullName evidence="1">Uncharacterized protein</fullName>
    </submittedName>
</protein>
<keyword evidence="2" id="KW-1185">Reference proteome</keyword>
<evidence type="ECO:0000313" key="1">
    <source>
        <dbReference type="EMBL" id="TDN55816.1"/>
    </source>
</evidence>
<name>A0A4R6ECD5_9RHOO</name>
<dbReference type="EMBL" id="SNVV01000003">
    <property type="protein sequence ID" value="TDN55816.1"/>
    <property type="molecule type" value="Genomic_DNA"/>
</dbReference>